<dbReference type="InterPro" id="IPR050570">
    <property type="entry name" value="Cell_wall_metabolism_enzyme"/>
</dbReference>
<evidence type="ECO:0000256" key="2">
    <source>
        <dbReference type="SAM" id="MobiDB-lite"/>
    </source>
</evidence>
<dbReference type="Pfam" id="PF01551">
    <property type="entry name" value="Peptidase_M23"/>
    <property type="match status" value="1"/>
</dbReference>
<feature type="region of interest" description="Disordered" evidence="2">
    <location>
        <begin position="199"/>
        <end position="226"/>
    </location>
</feature>
<evidence type="ECO:0000256" key="1">
    <source>
        <dbReference type="ARBA" id="ARBA00022729"/>
    </source>
</evidence>
<sequence>MSTTRPFAVPGLLPVRQPEVVTTTLMLILGAVLGLSPVTPPRAVDPVSSWEWPLRPRPAIVRGFAVGPHPWSPGHRGVDLAGSSQQAVTAPFGGTVSFSGVVAGTPVVSIDHGGGLVSSFEPVRTRVHRGEAVGAGAVLGELLGTGPGSHCLPGVCLHWGVRRDGTYMDPLELLGISRGPAVLLPLDPAVAVLRPRAAPVPASRTASDRMAPATSRSVASPRPGKR</sequence>
<dbReference type="Gene3D" id="2.70.70.10">
    <property type="entry name" value="Glucose Permease (Domain IIA)"/>
    <property type="match status" value="1"/>
</dbReference>
<accession>A0ABP6Z1Y7</accession>
<gene>
    <name evidence="4" type="ORF">GCM10022223_09260</name>
</gene>
<dbReference type="PANTHER" id="PTHR21666">
    <property type="entry name" value="PEPTIDASE-RELATED"/>
    <property type="match status" value="1"/>
</dbReference>
<dbReference type="InterPro" id="IPR016047">
    <property type="entry name" value="M23ase_b-sheet_dom"/>
</dbReference>
<dbReference type="EMBL" id="BAAAZO010000001">
    <property type="protein sequence ID" value="GAA3596233.1"/>
    <property type="molecule type" value="Genomic_DNA"/>
</dbReference>
<dbReference type="CDD" id="cd12797">
    <property type="entry name" value="M23_peptidase"/>
    <property type="match status" value="1"/>
</dbReference>
<proteinExistence type="predicted"/>
<dbReference type="InterPro" id="IPR011055">
    <property type="entry name" value="Dup_hybrid_motif"/>
</dbReference>
<evidence type="ECO:0000259" key="3">
    <source>
        <dbReference type="Pfam" id="PF01551"/>
    </source>
</evidence>
<protein>
    <submittedName>
        <fullName evidence="4">M23 family metallopeptidase</fullName>
    </submittedName>
</protein>
<keyword evidence="1" id="KW-0732">Signal</keyword>
<reference evidence="5" key="1">
    <citation type="journal article" date="2019" name="Int. J. Syst. Evol. Microbiol.">
        <title>The Global Catalogue of Microorganisms (GCM) 10K type strain sequencing project: providing services to taxonomists for standard genome sequencing and annotation.</title>
        <authorList>
            <consortium name="The Broad Institute Genomics Platform"/>
            <consortium name="The Broad Institute Genome Sequencing Center for Infectious Disease"/>
            <person name="Wu L."/>
            <person name="Ma J."/>
        </authorList>
    </citation>
    <scope>NUCLEOTIDE SEQUENCE [LARGE SCALE GENOMIC DNA]</scope>
    <source>
        <strain evidence="5">JCM 16902</strain>
    </source>
</reference>
<evidence type="ECO:0000313" key="4">
    <source>
        <dbReference type="EMBL" id="GAA3596233.1"/>
    </source>
</evidence>
<feature type="domain" description="M23ase beta-sheet core" evidence="3">
    <location>
        <begin position="74"/>
        <end position="170"/>
    </location>
</feature>
<comment type="caution">
    <text evidence="4">The sequence shown here is derived from an EMBL/GenBank/DDBJ whole genome shotgun (WGS) entry which is preliminary data.</text>
</comment>
<dbReference type="PANTHER" id="PTHR21666:SF289">
    <property type="entry name" value="L-ALA--D-GLU ENDOPEPTIDASE"/>
    <property type="match status" value="1"/>
</dbReference>
<keyword evidence="5" id="KW-1185">Reference proteome</keyword>
<evidence type="ECO:0000313" key="5">
    <source>
        <dbReference type="Proteomes" id="UP001501074"/>
    </source>
</evidence>
<dbReference type="SUPFAM" id="SSF51261">
    <property type="entry name" value="Duplicated hybrid motif"/>
    <property type="match status" value="1"/>
</dbReference>
<organism evidence="4 5">
    <name type="scientific">Kineosporia mesophila</name>
    <dbReference type="NCBI Taxonomy" id="566012"/>
    <lineage>
        <taxon>Bacteria</taxon>
        <taxon>Bacillati</taxon>
        <taxon>Actinomycetota</taxon>
        <taxon>Actinomycetes</taxon>
        <taxon>Kineosporiales</taxon>
        <taxon>Kineosporiaceae</taxon>
        <taxon>Kineosporia</taxon>
    </lineage>
</organism>
<dbReference type="Proteomes" id="UP001501074">
    <property type="component" value="Unassembled WGS sequence"/>
</dbReference>
<name>A0ABP6Z1Y7_9ACTN</name>